<evidence type="ECO:0000313" key="3">
    <source>
        <dbReference type="Proteomes" id="UP001501020"/>
    </source>
</evidence>
<keyword evidence="3" id="KW-1185">Reference proteome</keyword>
<accession>A0ABP5M1P6</accession>
<comment type="caution">
    <text evidence="2">The sequence shown here is derived from an EMBL/GenBank/DDBJ whole genome shotgun (WGS) entry which is preliminary data.</text>
</comment>
<reference evidence="3" key="1">
    <citation type="journal article" date="2019" name="Int. J. Syst. Evol. Microbiol.">
        <title>The Global Catalogue of Microorganisms (GCM) 10K type strain sequencing project: providing services to taxonomists for standard genome sequencing and annotation.</title>
        <authorList>
            <consortium name="The Broad Institute Genomics Platform"/>
            <consortium name="The Broad Institute Genome Sequencing Center for Infectious Disease"/>
            <person name="Wu L."/>
            <person name="Ma J."/>
        </authorList>
    </citation>
    <scope>NUCLEOTIDE SEQUENCE [LARGE SCALE GENOMIC DNA]</scope>
    <source>
        <strain evidence="3">JCM 13850</strain>
    </source>
</reference>
<gene>
    <name evidence="2" type="ORF">GCM10009727_65520</name>
</gene>
<proteinExistence type="predicted"/>
<evidence type="ECO:0000313" key="2">
    <source>
        <dbReference type="EMBL" id="GAA2156613.1"/>
    </source>
</evidence>
<sequence length="190" mass="20433">MSHPLTSHTPPRAGQDPARAAELADLAALRRRDRNDRRARAAMAAGFGLIAAAVAWPVLASMPAGALALLTLTGLAAAGAVWLITTAWGWLSGRYEVVRPHPWRVWRWRIAARWYAPGSTVWRADPAPWDGPLTVLGWIADPACPVPWALVYDGTPLMSGGAALWLPLTHLEPVPPPERPTARRAGGGRS</sequence>
<dbReference type="RefSeq" id="WP_344276118.1">
    <property type="nucleotide sequence ID" value="NZ_BAAAMR010000073.1"/>
</dbReference>
<keyword evidence="1" id="KW-0472">Membrane</keyword>
<keyword evidence="1" id="KW-0812">Transmembrane</keyword>
<evidence type="ECO:0000256" key="1">
    <source>
        <dbReference type="SAM" id="Phobius"/>
    </source>
</evidence>
<dbReference type="EMBL" id="BAAAMR010000073">
    <property type="protein sequence ID" value="GAA2156613.1"/>
    <property type="molecule type" value="Genomic_DNA"/>
</dbReference>
<dbReference type="Proteomes" id="UP001501020">
    <property type="component" value="Unassembled WGS sequence"/>
</dbReference>
<feature type="transmembrane region" description="Helical" evidence="1">
    <location>
        <begin position="65"/>
        <end position="91"/>
    </location>
</feature>
<protein>
    <submittedName>
        <fullName evidence="2">Uncharacterized protein</fullName>
    </submittedName>
</protein>
<feature type="transmembrane region" description="Helical" evidence="1">
    <location>
        <begin position="39"/>
        <end position="59"/>
    </location>
</feature>
<organism evidence="2 3">
    <name type="scientific">Actinomadura napierensis</name>
    <dbReference type="NCBI Taxonomy" id="267854"/>
    <lineage>
        <taxon>Bacteria</taxon>
        <taxon>Bacillati</taxon>
        <taxon>Actinomycetota</taxon>
        <taxon>Actinomycetes</taxon>
        <taxon>Streptosporangiales</taxon>
        <taxon>Thermomonosporaceae</taxon>
        <taxon>Actinomadura</taxon>
    </lineage>
</organism>
<name>A0ABP5M1P6_9ACTN</name>
<keyword evidence="1" id="KW-1133">Transmembrane helix</keyword>